<dbReference type="Pfam" id="PF25893">
    <property type="entry name" value="HH_CzcB"/>
    <property type="match status" value="1"/>
</dbReference>
<proteinExistence type="inferred from homology"/>
<gene>
    <name evidence="8" type="ORF">GR303_22305</name>
</gene>
<accession>A0ABW9Z838</accession>
<reference evidence="8 9" key="1">
    <citation type="submission" date="2020-01" db="EMBL/GenBank/DDBJ databases">
        <title>Microvirga sp. nov., an arsenate reduction bacterium isolated from Tibet hotspring sediments.</title>
        <authorList>
            <person name="Yuan C.-G."/>
        </authorList>
    </citation>
    <scope>NUCLEOTIDE SEQUENCE [LARGE SCALE GENOMIC DNA]</scope>
    <source>
        <strain evidence="8 9">SYSU G3D203</strain>
    </source>
</reference>
<dbReference type="RefSeq" id="WP_161726392.1">
    <property type="nucleotide sequence ID" value="NZ_JAAAXI010000034.1"/>
</dbReference>
<dbReference type="InterPro" id="IPR058649">
    <property type="entry name" value="CzcB_C"/>
</dbReference>
<feature type="domain" description="CzcB-like alpha-helical hairpin" evidence="4">
    <location>
        <begin position="169"/>
        <end position="228"/>
    </location>
</feature>
<name>A0ABW9Z838_9HYPH</name>
<evidence type="ECO:0000259" key="5">
    <source>
        <dbReference type="Pfam" id="PF25954"/>
    </source>
</evidence>
<dbReference type="Pfam" id="PF25973">
    <property type="entry name" value="BSH_CzcB"/>
    <property type="match status" value="1"/>
</dbReference>
<keyword evidence="9" id="KW-1185">Reference proteome</keyword>
<evidence type="ECO:0000259" key="4">
    <source>
        <dbReference type="Pfam" id="PF25893"/>
    </source>
</evidence>
<dbReference type="NCBIfam" id="TIGR01730">
    <property type="entry name" value="RND_mfp"/>
    <property type="match status" value="1"/>
</dbReference>
<feature type="compositionally biased region" description="Basic and acidic residues" evidence="3">
    <location>
        <begin position="53"/>
        <end position="83"/>
    </location>
</feature>
<evidence type="ECO:0000313" key="8">
    <source>
        <dbReference type="EMBL" id="NBJ27066.1"/>
    </source>
</evidence>
<keyword evidence="2" id="KW-0813">Transport</keyword>
<evidence type="ECO:0000256" key="1">
    <source>
        <dbReference type="ARBA" id="ARBA00009477"/>
    </source>
</evidence>
<dbReference type="InterPro" id="IPR058792">
    <property type="entry name" value="Beta-barrel_RND_2"/>
</dbReference>
<dbReference type="InterPro" id="IPR058647">
    <property type="entry name" value="BSH_CzcB-like"/>
</dbReference>
<organism evidence="8 9">
    <name type="scientific">Microvirga arsenatis</name>
    <dbReference type="NCBI Taxonomy" id="2692265"/>
    <lineage>
        <taxon>Bacteria</taxon>
        <taxon>Pseudomonadati</taxon>
        <taxon>Pseudomonadota</taxon>
        <taxon>Alphaproteobacteria</taxon>
        <taxon>Hyphomicrobiales</taxon>
        <taxon>Methylobacteriaceae</taxon>
        <taxon>Microvirga</taxon>
    </lineage>
</organism>
<sequence length="443" mass="47084">MRVVILAIVAGLGIVLGSLMPPVTHAVRTAVSAVPLPLLAQLGAPAGDPAELETGHGGDKDAHGQDTHGAEAKHAGDDGHGSGEAEAPEGVILMAPERIEAARIDVAPVDEGTLVRRLSVPGTIIPDPDRVARIPAKVIGTVVELNKRLGAPVAKGEVVAILESREVAEAKSEYLAAQVNFDLQKTLFEREQSLFQKNISAEQQFLRARTAFTEAQLRLDLTRQKLSALGVGENEVAGLSKANIQGLQRYEIRAPLAGRIVERKVDLGAPVGGEGQEKELYVVADLATVWIELSVSTGDLPQIRDGQSVTITTGTDAHQGSPGRIIFISPILNPDTRTARVIAAIDNKDLTWRPGSYVTAQITTEEQPVSLRIPRTALQTVEGEQVVFVRTAQGFEKREVVLGKGDDEAVEVVFGLDPGETIAVGNSFVLKAELGKAEAEHAH</sequence>
<evidence type="ECO:0000256" key="2">
    <source>
        <dbReference type="ARBA" id="ARBA00022448"/>
    </source>
</evidence>
<dbReference type="EMBL" id="JAAAXJ010000025">
    <property type="protein sequence ID" value="NBJ27066.1"/>
    <property type="molecule type" value="Genomic_DNA"/>
</dbReference>
<evidence type="ECO:0000313" key="9">
    <source>
        <dbReference type="Proteomes" id="UP000818323"/>
    </source>
</evidence>
<feature type="domain" description="CusB-like beta-barrel" evidence="5">
    <location>
        <begin position="288"/>
        <end position="365"/>
    </location>
</feature>
<evidence type="ECO:0000259" key="6">
    <source>
        <dbReference type="Pfam" id="PF25973"/>
    </source>
</evidence>
<dbReference type="Gene3D" id="2.40.50.100">
    <property type="match status" value="1"/>
</dbReference>
<dbReference type="InterPro" id="IPR006143">
    <property type="entry name" value="RND_pump_MFP"/>
</dbReference>
<dbReference type="Proteomes" id="UP000818323">
    <property type="component" value="Unassembled WGS sequence"/>
</dbReference>
<dbReference type="Pfam" id="PF25975">
    <property type="entry name" value="CzcB_C"/>
    <property type="match status" value="1"/>
</dbReference>
<evidence type="ECO:0000256" key="3">
    <source>
        <dbReference type="SAM" id="MobiDB-lite"/>
    </source>
</evidence>
<dbReference type="PANTHER" id="PTHR30097">
    <property type="entry name" value="CATION EFFLUX SYSTEM PROTEIN CUSB"/>
    <property type="match status" value="1"/>
</dbReference>
<comment type="similarity">
    <text evidence="1">Belongs to the membrane fusion protein (MFP) (TC 8.A.1) family.</text>
</comment>
<dbReference type="InterPro" id="IPR051909">
    <property type="entry name" value="MFP_Cation_Efflux"/>
</dbReference>
<comment type="caution">
    <text evidence="8">The sequence shown here is derived from an EMBL/GenBank/DDBJ whole genome shotgun (WGS) entry which is preliminary data.</text>
</comment>
<dbReference type="Gene3D" id="2.40.30.170">
    <property type="match status" value="1"/>
</dbReference>
<dbReference type="Gene3D" id="2.40.420.20">
    <property type="match status" value="1"/>
</dbReference>
<dbReference type="PANTHER" id="PTHR30097:SF4">
    <property type="entry name" value="SLR6042 PROTEIN"/>
    <property type="match status" value="1"/>
</dbReference>
<feature type="domain" description="CzcB-like C-terminal circularly permuted SH3-like" evidence="7">
    <location>
        <begin position="372"/>
        <end position="431"/>
    </location>
</feature>
<evidence type="ECO:0000259" key="7">
    <source>
        <dbReference type="Pfam" id="PF25975"/>
    </source>
</evidence>
<protein>
    <submittedName>
        <fullName evidence="8">Efflux RND transporter periplasmic adaptor subunit</fullName>
    </submittedName>
</protein>
<dbReference type="Pfam" id="PF25954">
    <property type="entry name" value="Beta-barrel_RND_2"/>
    <property type="match status" value="1"/>
</dbReference>
<feature type="domain" description="CzcB-like barrel-sandwich hybrid" evidence="6">
    <location>
        <begin position="130"/>
        <end position="285"/>
    </location>
</feature>
<dbReference type="SUPFAM" id="SSF111369">
    <property type="entry name" value="HlyD-like secretion proteins"/>
    <property type="match status" value="1"/>
</dbReference>
<feature type="region of interest" description="Disordered" evidence="3">
    <location>
        <begin position="45"/>
        <end position="86"/>
    </location>
</feature>
<dbReference type="InterPro" id="IPR058648">
    <property type="entry name" value="HH_CzcB-like"/>
</dbReference>